<feature type="compositionally biased region" description="Basic and acidic residues" evidence="1">
    <location>
        <begin position="128"/>
        <end position="156"/>
    </location>
</feature>
<dbReference type="AlphaFoldDB" id="A0A6J4S3R0"/>
<feature type="compositionally biased region" description="Low complexity" evidence="1">
    <location>
        <begin position="10"/>
        <end position="22"/>
    </location>
</feature>
<name>A0A6J4S3R0_9ACTN</name>
<proteinExistence type="predicted"/>
<protein>
    <submittedName>
        <fullName evidence="2">Uncharacterized protein</fullName>
    </submittedName>
</protein>
<feature type="compositionally biased region" description="Low complexity" evidence="1">
    <location>
        <begin position="159"/>
        <end position="168"/>
    </location>
</feature>
<evidence type="ECO:0000313" key="2">
    <source>
        <dbReference type="EMBL" id="CAA9484567.1"/>
    </source>
</evidence>
<organism evidence="2">
    <name type="scientific">uncultured Solirubrobacteraceae bacterium</name>
    <dbReference type="NCBI Taxonomy" id="1162706"/>
    <lineage>
        <taxon>Bacteria</taxon>
        <taxon>Bacillati</taxon>
        <taxon>Actinomycetota</taxon>
        <taxon>Thermoleophilia</taxon>
        <taxon>Solirubrobacterales</taxon>
        <taxon>Solirubrobacteraceae</taxon>
        <taxon>environmental samples</taxon>
    </lineage>
</organism>
<evidence type="ECO:0000256" key="1">
    <source>
        <dbReference type="SAM" id="MobiDB-lite"/>
    </source>
</evidence>
<accession>A0A6J4S3R0</accession>
<feature type="compositionally biased region" description="Basic and acidic residues" evidence="1">
    <location>
        <begin position="34"/>
        <end position="50"/>
    </location>
</feature>
<feature type="non-terminal residue" evidence="2">
    <location>
        <position position="1"/>
    </location>
</feature>
<gene>
    <name evidence="2" type="ORF">AVDCRST_MAG67-1021</name>
</gene>
<feature type="compositionally biased region" description="Basic and acidic residues" evidence="1">
    <location>
        <begin position="169"/>
        <end position="182"/>
    </location>
</feature>
<feature type="non-terminal residue" evidence="2">
    <location>
        <position position="182"/>
    </location>
</feature>
<feature type="compositionally biased region" description="Basic and acidic residues" evidence="1">
    <location>
        <begin position="85"/>
        <end position="114"/>
    </location>
</feature>
<sequence>GARHHRPRRASGAGAAAHGPRPGLRPLVQRPRGAARDPAPRDRDAGDGRRVGRGGDAGRRAPPPGVRALHDLRRRRPGAGRLGRALRDRPHDGPGGSRDHDRRAARPGPRDGRHPPPRPLGLRRPRPGQRDARGDELERVRDPRLRARRLQGDRPAPRLPALRGPPLRRGADGRDPGRRPHL</sequence>
<dbReference type="EMBL" id="CADCVQ010000053">
    <property type="protein sequence ID" value="CAA9484567.1"/>
    <property type="molecule type" value="Genomic_DNA"/>
</dbReference>
<reference evidence="2" key="1">
    <citation type="submission" date="2020-02" db="EMBL/GenBank/DDBJ databases">
        <authorList>
            <person name="Meier V. D."/>
        </authorList>
    </citation>
    <scope>NUCLEOTIDE SEQUENCE</scope>
    <source>
        <strain evidence="2">AVDCRST_MAG67</strain>
    </source>
</reference>
<feature type="region of interest" description="Disordered" evidence="1">
    <location>
        <begin position="1"/>
        <end position="182"/>
    </location>
</feature>